<dbReference type="EMBL" id="LAJX01000040">
    <property type="protein sequence ID" value="KJV07426.1"/>
    <property type="molecule type" value="Genomic_DNA"/>
</dbReference>
<keyword evidence="1" id="KW-0732">Signal</keyword>
<feature type="signal peptide" evidence="1">
    <location>
        <begin position="1"/>
        <end position="23"/>
    </location>
</feature>
<dbReference type="PATRIC" id="fig|1632867.3.peg.4255"/>
<evidence type="ECO:0000256" key="1">
    <source>
        <dbReference type="SAM" id="SignalP"/>
    </source>
</evidence>
<evidence type="ECO:0000313" key="2">
    <source>
        <dbReference type="EMBL" id="KJV07426.1"/>
    </source>
</evidence>
<dbReference type="RefSeq" id="WP_045778395.1">
    <property type="nucleotide sequence ID" value="NZ_LAJX01000040.1"/>
</dbReference>
<dbReference type="Proteomes" id="UP000033684">
    <property type="component" value="Unassembled WGS sequence"/>
</dbReference>
<reference evidence="2 3" key="2">
    <citation type="journal article" date="2016" name="Microb. Ecol.">
        <title>Genome Characteristics of a Novel Type I Methanotroph (Sn10-6) Isolated from a Flooded Indian Rice Field.</title>
        <authorList>
            <person name="Rahalkar M.C."/>
            <person name="Pandit P.S."/>
            <person name="Dhakephalkar P.K."/>
            <person name="Pore S."/>
            <person name="Arora P."/>
            <person name="Kapse N."/>
        </authorList>
    </citation>
    <scope>NUCLEOTIDE SEQUENCE [LARGE SCALE GENOMIC DNA]</scope>
    <source>
        <strain evidence="2 3">Sn10-6</strain>
    </source>
</reference>
<dbReference type="OrthoDB" id="8563102at2"/>
<keyword evidence="3" id="KW-1185">Reference proteome</keyword>
<evidence type="ECO:0008006" key="4">
    <source>
        <dbReference type="Google" id="ProtNLM"/>
    </source>
</evidence>
<protein>
    <recommendedName>
        <fullName evidence="4">Lipoprotein</fullName>
    </recommendedName>
</protein>
<accession>A0A0F3IL32</accession>
<dbReference type="AlphaFoldDB" id="A0A0F3IL32"/>
<evidence type="ECO:0000313" key="3">
    <source>
        <dbReference type="Proteomes" id="UP000033684"/>
    </source>
</evidence>
<gene>
    <name evidence="2" type="ORF">VZ94_04795</name>
</gene>
<organism evidence="2 3">
    <name type="scientific">Methylocucumis oryzae</name>
    <dbReference type="NCBI Taxonomy" id="1632867"/>
    <lineage>
        <taxon>Bacteria</taxon>
        <taxon>Pseudomonadati</taxon>
        <taxon>Pseudomonadota</taxon>
        <taxon>Gammaproteobacteria</taxon>
        <taxon>Methylococcales</taxon>
        <taxon>Methylococcaceae</taxon>
        <taxon>Methylocucumis</taxon>
    </lineage>
</organism>
<sequence>MHNTRLKPLTTLMLLSTISLLSACATTPEDATAVASTEPVAPTCNDFPTRDRIEYVLNCVAQHGGLSYINQYACGCKVDKIAEKLTFNEYESAKTFSYLKSTPGESGGVFRDPKQSKDLRTRLKEAEEYAEKNCFVK</sequence>
<comment type="caution">
    <text evidence="2">The sequence shown here is derived from an EMBL/GenBank/DDBJ whole genome shotgun (WGS) entry which is preliminary data.</text>
</comment>
<reference evidence="3" key="1">
    <citation type="submission" date="2015-03" db="EMBL/GenBank/DDBJ databases">
        <title>Draft genome sequence of a novel methanotroph (Sn10-6) isolated from flooded ricefield rhizosphere in India.</title>
        <authorList>
            <person name="Pandit P.S."/>
            <person name="Pore S.D."/>
            <person name="Arora P."/>
            <person name="Kapse N.G."/>
            <person name="Dhakephalkar P.K."/>
            <person name="Rahalkar M.C."/>
        </authorList>
    </citation>
    <scope>NUCLEOTIDE SEQUENCE [LARGE SCALE GENOMIC DNA]</scope>
    <source>
        <strain evidence="3">Sn10-6</strain>
    </source>
</reference>
<proteinExistence type="predicted"/>
<dbReference type="PROSITE" id="PS51257">
    <property type="entry name" value="PROKAR_LIPOPROTEIN"/>
    <property type="match status" value="1"/>
</dbReference>
<feature type="chain" id="PRO_5002462177" description="Lipoprotein" evidence="1">
    <location>
        <begin position="24"/>
        <end position="137"/>
    </location>
</feature>
<name>A0A0F3IL32_9GAMM</name>